<evidence type="ECO:0000313" key="4">
    <source>
        <dbReference type="Proteomes" id="UP000824031"/>
    </source>
</evidence>
<evidence type="ECO:0000256" key="1">
    <source>
        <dbReference type="ARBA" id="ARBA00022729"/>
    </source>
</evidence>
<dbReference type="InterPro" id="IPR038404">
    <property type="entry name" value="TRAP_DctP_sf"/>
</dbReference>
<dbReference type="CDD" id="cd13671">
    <property type="entry name" value="PBP2_TRAP_SBP_like_3"/>
    <property type="match status" value="1"/>
</dbReference>
<dbReference type="EMBL" id="DXBO01000056">
    <property type="protein sequence ID" value="HIZ47904.1"/>
    <property type="molecule type" value="Genomic_DNA"/>
</dbReference>
<keyword evidence="1 2" id="KW-0732">Signal</keyword>
<dbReference type="GO" id="GO:0055085">
    <property type="term" value="P:transmembrane transport"/>
    <property type="evidence" value="ECO:0007669"/>
    <property type="project" value="InterPro"/>
</dbReference>
<dbReference type="GO" id="GO:0030288">
    <property type="term" value="C:outer membrane-bounded periplasmic space"/>
    <property type="evidence" value="ECO:0007669"/>
    <property type="project" value="InterPro"/>
</dbReference>
<dbReference type="PIRSF" id="PIRSF006470">
    <property type="entry name" value="DctB"/>
    <property type="match status" value="1"/>
</dbReference>
<proteinExistence type="predicted"/>
<dbReference type="GO" id="GO:0030246">
    <property type="term" value="F:carbohydrate binding"/>
    <property type="evidence" value="ECO:0007669"/>
    <property type="project" value="TreeGrafter"/>
</dbReference>
<gene>
    <name evidence="3" type="ORF">H9810_04200</name>
</gene>
<name>A0A9D2JGK4_9FIRM</name>
<dbReference type="Proteomes" id="UP000824031">
    <property type="component" value="Unassembled WGS sequence"/>
</dbReference>
<dbReference type="Pfam" id="PF03480">
    <property type="entry name" value="DctP"/>
    <property type="match status" value="1"/>
</dbReference>
<dbReference type="PANTHER" id="PTHR33376:SF2">
    <property type="entry name" value="DICARBOXYLATE-BINDING PERIPLASMIC PROTEIN"/>
    <property type="match status" value="1"/>
</dbReference>
<dbReference type="InterPro" id="IPR018389">
    <property type="entry name" value="DctP_fam"/>
</dbReference>
<dbReference type="SUPFAM" id="SSF53850">
    <property type="entry name" value="Periplasmic binding protein-like II"/>
    <property type="match status" value="1"/>
</dbReference>
<dbReference type="Gene3D" id="3.40.190.170">
    <property type="entry name" value="Bacterial extracellular solute-binding protein, family 7"/>
    <property type="match status" value="1"/>
</dbReference>
<sequence>MALAAAAVLCCAVALTAALPAGSGKAPLPDLILRYAENQPEGYPTTEAAYAFADLVAQQTGGRVQVRVYSNGVLGSETSIVEQMEYGGIDFSRISIMSLGEFLPELYVLQLPFLYEDADHMWQVLDGPIGQVFLDGIDERLGLTGLAWFDAGVRHFYTNRPVTTLADLQGMRIRVAESALMEELVRDLGGVPVRLAYDDVYSALAKGEIDGAENNWPSYDYTGHFEVAKYMLVDGHTRIPELLLASAEAMDKLAALDPGYPALVQDCARQAGLLERELWQQTEAASEQRMREAGVTVTTLDAGELALFEAAVAPLYAAYGSRRALIARIRGARRKES</sequence>
<evidence type="ECO:0000256" key="2">
    <source>
        <dbReference type="SAM" id="SignalP"/>
    </source>
</evidence>
<dbReference type="NCBIfam" id="TIGR00787">
    <property type="entry name" value="dctP"/>
    <property type="match status" value="1"/>
</dbReference>
<evidence type="ECO:0000313" key="3">
    <source>
        <dbReference type="EMBL" id="HIZ47904.1"/>
    </source>
</evidence>
<reference evidence="3" key="2">
    <citation type="submission" date="2021-04" db="EMBL/GenBank/DDBJ databases">
        <authorList>
            <person name="Gilroy R."/>
        </authorList>
    </citation>
    <scope>NUCLEOTIDE SEQUENCE</scope>
    <source>
        <strain evidence="3">3436</strain>
    </source>
</reference>
<feature type="chain" id="PRO_5039556643" evidence="2">
    <location>
        <begin position="18"/>
        <end position="337"/>
    </location>
</feature>
<feature type="signal peptide" evidence="2">
    <location>
        <begin position="1"/>
        <end position="17"/>
    </location>
</feature>
<dbReference type="InterPro" id="IPR004682">
    <property type="entry name" value="TRAP_DctP"/>
</dbReference>
<dbReference type="AlphaFoldDB" id="A0A9D2JGK4"/>
<dbReference type="PANTHER" id="PTHR33376">
    <property type="match status" value="1"/>
</dbReference>
<protein>
    <submittedName>
        <fullName evidence="3">TRAP transporter substrate-binding protein</fullName>
    </submittedName>
</protein>
<reference evidence="3" key="1">
    <citation type="journal article" date="2021" name="PeerJ">
        <title>Extensive microbial diversity within the chicken gut microbiome revealed by metagenomics and culture.</title>
        <authorList>
            <person name="Gilroy R."/>
            <person name="Ravi A."/>
            <person name="Getino M."/>
            <person name="Pursley I."/>
            <person name="Horton D.L."/>
            <person name="Alikhan N.F."/>
            <person name="Baker D."/>
            <person name="Gharbi K."/>
            <person name="Hall N."/>
            <person name="Watson M."/>
            <person name="Adriaenssens E.M."/>
            <person name="Foster-Nyarko E."/>
            <person name="Jarju S."/>
            <person name="Secka A."/>
            <person name="Antonio M."/>
            <person name="Oren A."/>
            <person name="Chaudhuri R.R."/>
            <person name="La Ragione R."/>
            <person name="Hildebrand F."/>
            <person name="Pallen M.J."/>
        </authorList>
    </citation>
    <scope>NUCLEOTIDE SEQUENCE</scope>
    <source>
        <strain evidence="3">3436</strain>
    </source>
</reference>
<organism evidence="3 4">
    <name type="scientific">Candidatus Gemmiger excrementavium</name>
    <dbReference type="NCBI Taxonomy" id="2838608"/>
    <lineage>
        <taxon>Bacteria</taxon>
        <taxon>Bacillati</taxon>
        <taxon>Bacillota</taxon>
        <taxon>Clostridia</taxon>
        <taxon>Eubacteriales</taxon>
        <taxon>Gemmiger</taxon>
    </lineage>
</organism>
<dbReference type="NCBIfam" id="NF037995">
    <property type="entry name" value="TRAP_S1"/>
    <property type="match status" value="1"/>
</dbReference>
<comment type="caution">
    <text evidence="3">The sequence shown here is derived from an EMBL/GenBank/DDBJ whole genome shotgun (WGS) entry which is preliminary data.</text>
</comment>
<accession>A0A9D2JGK4</accession>